<evidence type="ECO:0000256" key="1">
    <source>
        <dbReference type="SAM" id="Coils"/>
    </source>
</evidence>
<accession>A0A9Q9B3B7</accession>
<proteinExistence type="predicted"/>
<keyword evidence="1" id="KW-0175">Coiled coil</keyword>
<dbReference type="EMBL" id="CP099427">
    <property type="protein sequence ID" value="USW58178.1"/>
    <property type="molecule type" value="Genomic_DNA"/>
</dbReference>
<dbReference type="AlphaFoldDB" id="A0A9Q9B3B7"/>
<dbReference type="Proteomes" id="UP001056384">
    <property type="component" value="Chromosome 10"/>
</dbReference>
<gene>
    <name evidence="2" type="ORF">Slin15195_G114970</name>
</gene>
<organism evidence="2 3">
    <name type="scientific">Septoria linicola</name>
    <dbReference type="NCBI Taxonomy" id="215465"/>
    <lineage>
        <taxon>Eukaryota</taxon>
        <taxon>Fungi</taxon>
        <taxon>Dikarya</taxon>
        <taxon>Ascomycota</taxon>
        <taxon>Pezizomycotina</taxon>
        <taxon>Dothideomycetes</taxon>
        <taxon>Dothideomycetidae</taxon>
        <taxon>Mycosphaerellales</taxon>
        <taxon>Mycosphaerellaceae</taxon>
        <taxon>Septoria</taxon>
    </lineage>
</organism>
<protein>
    <submittedName>
        <fullName evidence="2">Uncharacterized protein</fullName>
    </submittedName>
</protein>
<feature type="coiled-coil region" evidence="1">
    <location>
        <begin position="32"/>
        <end position="85"/>
    </location>
</feature>
<evidence type="ECO:0000313" key="2">
    <source>
        <dbReference type="EMBL" id="USW58178.1"/>
    </source>
</evidence>
<sequence>MSRQPQTPNLFLNTSLEEPVHSRPQLSIDSIIRNADRNIARAMNQIEEVRQRMTTSDEAATSRRAERADQQLAALQQHREKETSTLGIFKFTLHQWKEYDLEGLAKFMSHFRNAAQAADHSVRIFDIASWYSDLPGAVSMALRDVQKYYHSEASLQNELRHLEEKTPSWSSRQTLSHEIRSAVDLDAKYTGPAYISPFCAFGLCNKKDEIVLFDDRFHAEGQEEQRLASIYANFKVRCTMMGAKVTPRPHYNEGTVQKFKYTLECSMVKWSREALDVLQSMAKKPRLTSRLKQCANKIVQEIRAYLPKVDTIGLCHMLDIVEQHFIPMVHAAKNDMWVEFAGRVATEPSNTQANALATRFSLLRDAFGDYEVKHGRQVLGTEWKKMVFSVNYREL</sequence>
<reference evidence="2" key="1">
    <citation type="submission" date="2022-06" db="EMBL/GenBank/DDBJ databases">
        <title>Complete genome sequences of two strains of the flax pathogen Septoria linicola.</title>
        <authorList>
            <person name="Lapalu N."/>
            <person name="Simon A."/>
            <person name="Demenou B."/>
            <person name="Paumier D."/>
            <person name="Guillot M.-P."/>
            <person name="Gout L."/>
            <person name="Valade R."/>
        </authorList>
    </citation>
    <scope>NUCLEOTIDE SEQUENCE</scope>
    <source>
        <strain evidence="2">SE15195</strain>
    </source>
</reference>
<keyword evidence="3" id="KW-1185">Reference proteome</keyword>
<name>A0A9Q9B3B7_9PEZI</name>
<evidence type="ECO:0000313" key="3">
    <source>
        <dbReference type="Proteomes" id="UP001056384"/>
    </source>
</evidence>